<reference evidence="2 3" key="1">
    <citation type="submission" date="2020-08" db="EMBL/GenBank/DDBJ databases">
        <title>Genomic Encyclopedia of Type Strains, Phase IV (KMG-IV): sequencing the most valuable type-strain genomes for metagenomic binning, comparative biology and taxonomic classification.</title>
        <authorList>
            <person name="Goeker M."/>
        </authorList>
    </citation>
    <scope>NUCLEOTIDE SEQUENCE [LARGE SCALE GENOMIC DNA]</scope>
    <source>
        <strain evidence="2 3">DSM 27203</strain>
    </source>
</reference>
<keyword evidence="1" id="KW-0732">Signal</keyword>
<feature type="chain" id="PRO_5032359278" evidence="1">
    <location>
        <begin position="23"/>
        <end position="47"/>
    </location>
</feature>
<sequence length="47" mass="4958">MKRALVMLLTGTIVSGMAAAYAGTLKRPEEARTLTNADIVSAASLHR</sequence>
<organism evidence="2 3">
    <name type="scientific">Stakelama sediminis</name>
    <dbReference type="NCBI Taxonomy" id="463200"/>
    <lineage>
        <taxon>Bacteria</taxon>
        <taxon>Pseudomonadati</taxon>
        <taxon>Pseudomonadota</taxon>
        <taxon>Alphaproteobacteria</taxon>
        <taxon>Sphingomonadales</taxon>
        <taxon>Sphingomonadaceae</taxon>
        <taxon>Stakelama</taxon>
    </lineage>
</organism>
<dbReference type="AlphaFoldDB" id="A0A840YUT8"/>
<keyword evidence="3" id="KW-1185">Reference proteome</keyword>
<accession>A0A840YUT8</accession>
<gene>
    <name evidence="2" type="ORF">FHR23_000348</name>
</gene>
<dbReference type="Proteomes" id="UP000554342">
    <property type="component" value="Unassembled WGS sequence"/>
</dbReference>
<comment type="caution">
    <text evidence="2">The sequence shown here is derived from an EMBL/GenBank/DDBJ whole genome shotgun (WGS) entry which is preliminary data.</text>
</comment>
<feature type="signal peptide" evidence="1">
    <location>
        <begin position="1"/>
        <end position="22"/>
    </location>
</feature>
<proteinExistence type="predicted"/>
<protein>
    <submittedName>
        <fullName evidence="2">Uncharacterized protein</fullName>
    </submittedName>
</protein>
<evidence type="ECO:0000313" key="3">
    <source>
        <dbReference type="Proteomes" id="UP000554342"/>
    </source>
</evidence>
<dbReference type="RefSeq" id="WP_184001209.1">
    <property type="nucleotide sequence ID" value="NZ_BAABIF010000004.1"/>
</dbReference>
<name>A0A840YUT8_9SPHN</name>
<evidence type="ECO:0000256" key="1">
    <source>
        <dbReference type="SAM" id="SignalP"/>
    </source>
</evidence>
<evidence type="ECO:0000313" key="2">
    <source>
        <dbReference type="EMBL" id="MBB5717441.1"/>
    </source>
</evidence>
<dbReference type="EMBL" id="JACIJI010000001">
    <property type="protein sequence ID" value="MBB5717441.1"/>
    <property type="molecule type" value="Genomic_DNA"/>
</dbReference>